<keyword evidence="4" id="KW-1185">Reference proteome</keyword>
<dbReference type="Proteomes" id="UP000198403">
    <property type="component" value="Unassembled WGS sequence"/>
</dbReference>
<keyword evidence="2" id="KW-1133">Transmembrane helix</keyword>
<feature type="region of interest" description="Disordered" evidence="1">
    <location>
        <begin position="75"/>
        <end position="151"/>
    </location>
</feature>
<protein>
    <submittedName>
        <fullName evidence="3">Uncharacterized protein</fullName>
    </submittedName>
</protein>
<evidence type="ECO:0000313" key="4">
    <source>
        <dbReference type="Proteomes" id="UP000198403"/>
    </source>
</evidence>
<feature type="compositionally biased region" description="Low complexity" evidence="1">
    <location>
        <begin position="85"/>
        <end position="105"/>
    </location>
</feature>
<keyword evidence="2" id="KW-0472">Membrane</keyword>
<organism evidence="3 4">
    <name type="scientific">Blastococcus mobilis</name>
    <dbReference type="NCBI Taxonomy" id="1938746"/>
    <lineage>
        <taxon>Bacteria</taxon>
        <taxon>Bacillati</taxon>
        <taxon>Actinomycetota</taxon>
        <taxon>Actinomycetes</taxon>
        <taxon>Geodermatophilales</taxon>
        <taxon>Geodermatophilaceae</taxon>
        <taxon>Blastococcus</taxon>
    </lineage>
</organism>
<name>A0A238ZWD0_9ACTN</name>
<feature type="transmembrane region" description="Helical" evidence="2">
    <location>
        <begin position="31"/>
        <end position="51"/>
    </location>
</feature>
<evidence type="ECO:0000256" key="1">
    <source>
        <dbReference type="SAM" id="MobiDB-lite"/>
    </source>
</evidence>
<evidence type="ECO:0000313" key="3">
    <source>
        <dbReference type="EMBL" id="SNR87442.1"/>
    </source>
</evidence>
<dbReference type="EMBL" id="FZNO01000034">
    <property type="protein sequence ID" value="SNR87442.1"/>
    <property type="molecule type" value="Genomic_DNA"/>
</dbReference>
<reference evidence="3 4" key="1">
    <citation type="submission" date="2017-06" db="EMBL/GenBank/DDBJ databases">
        <authorList>
            <person name="Kim H.J."/>
            <person name="Triplett B.A."/>
        </authorList>
    </citation>
    <scope>NUCLEOTIDE SEQUENCE [LARGE SCALE GENOMIC DNA]</scope>
    <source>
        <strain evidence="3 4">DSM 44272</strain>
    </source>
</reference>
<sequence length="151" mass="15564">MATPAPRAVGADRLNQRPAGKLSSVTVAETILVFVGIPLAVYVLLALLIFLPGGRKRTRYKPGQPWDHAPIWYEPHPENVGAGGHEPAPGAAAVPGSSSAALGSSMYPEQPEERNTDTSRASDAHGAGGHGAHVAPRPVNAGPLGGARGTW</sequence>
<gene>
    <name evidence="3" type="ORF">SAMN06272737_13418</name>
</gene>
<feature type="compositionally biased region" description="Basic and acidic residues" evidence="1">
    <location>
        <begin position="111"/>
        <end position="123"/>
    </location>
</feature>
<dbReference type="AlphaFoldDB" id="A0A238ZWD0"/>
<accession>A0A238ZWD0</accession>
<keyword evidence="2" id="KW-0812">Transmembrane</keyword>
<evidence type="ECO:0000256" key="2">
    <source>
        <dbReference type="SAM" id="Phobius"/>
    </source>
</evidence>
<proteinExistence type="predicted"/>